<evidence type="ECO:0000259" key="1">
    <source>
        <dbReference type="Pfam" id="PF05050"/>
    </source>
</evidence>
<dbReference type="SUPFAM" id="SSF53335">
    <property type="entry name" value="S-adenosyl-L-methionine-dependent methyltransferases"/>
    <property type="match status" value="1"/>
</dbReference>
<comment type="caution">
    <text evidence="2">The sequence shown here is derived from an EMBL/GenBank/DDBJ whole genome shotgun (WGS) entry which is preliminary data.</text>
</comment>
<dbReference type="GO" id="GO:0032259">
    <property type="term" value="P:methylation"/>
    <property type="evidence" value="ECO:0007669"/>
    <property type="project" value="UniProtKB-KW"/>
</dbReference>
<name>A0A5C8CHT0_9SPIR</name>
<dbReference type="EMBL" id="SAXT01000004">
    <property type="protein sequence ID" value="TXJ12388.1"/>
    <property type="molecule type" value="Genomic_DNA"/>
</dbReference>
<evidence type="ECO:0000313" key="3">
    <source>
        <dbReference type="Proteomes" id="UP000325116"/>
    </source>
</evidence>
<accession>A0A5C8CHT0</accession>
<reference evidence="2 3" key="1">
    <citation type="journal article" date="1992" name="Lakartidningen">
        <title>[Penicillin V and not amoxicillin is the first choice preparation in acute otitis].</title>
        <authorList>
            <person name="Kamme C."/>
            <person name="Lundgren K."/>
            <person name="Prellner K."/>
        </authorList>
    </citation>
    <scope>NUCLEOTIDE SEQUENCE [LARGE SCALE GENOMIC DNA]</scope>
    <source>
        <strain evidence="2 3">W1</strain>
    </source>
</reference>
<organism evidence="2 3">
    <name type="scientific">Brachyspira aalborgi</name>
    <dbReference type="NCBI Taxonomy" id="29522"/>
    <lineage>
        <taxon>Bacteria</taxon>
        <taxon>Pseudomonadati</taxon>
        <taxon>Spirochaetota</taxon>
        <taxon>Spirochaetia</taxon>
        <taxon>Brachyspirales</taxon>
        <taxon>Brachyspiraceae</taxon>
        <taxon>Brachyspira</taxon>
    </lineage>
</organism>
<dbReference type="InterPro" id="IPR029063">
    <property type="entry name" value="SAM-dependent_MTases_sf"/>
</dbReference>
<dbReference type="NCBIfam" id="TIGR01444">
    <property type="entry name" value="fkbM_fam"/>
    <property type="match status" value="1"/>
</dbReference>
<proteinExistence type="predicted"/>
<feature type="domain" description="Methyltransferase FkbM" evidence="1">
    <location>
        <begin position="193"/>
        <end position="355"/>
    </location>
</feature>
<keyword evidence="2" id="KW-0489">Methyltransferase</keyword>
<dbReference type="GO" id="GO:0008168">
    <property type="term" value="F:methyltransferase activity"/>
    <property type="evidence" value="ECO:0007669"/>
    <property type="project" value="UniProtKB-KW"/>
</dbReference>
<dbReference type="Proteomes" id="UP000325116">
    <property type="component" value="Unassembled WGS sequence"/>
</dbReference>
<keyword evidence="2" id="KW-0808">Transferase</keyword>
<dbReference type="PANTHER" id="PTHR34203">
    <property type="entry name" value="METHYLTRANSFERASE, FKBM FAMILY PROTEIN"/>
    <property type="match status" value="1"/>
</dbReference>
<dbReference type="AlphaFoldDB" id="A0A5C8CHT0"/>
<dbReference type="InterPro" id="IPR052514">
    <property type="entry name" value="SAM-dependent_MTase"/>
</dbReference>
<dbReference type="InterPro" id="IPR006342">
    <property type="entry name" value="FkbM_mtfrase"/>
</dbReference>
<gene>
    <name evidence="2" type="ORF">EPJ80_06280</name>
</gene>
<sequence length="392" mass="46096">MKFCLLFNNSIMLKKGRINIMNKEVEDLINEIVWWIPLKNKRNNLRNKLIDIIDDKTKNKYSDEILCYPFNWLKYIDSDNFLVKLKNLIKDLDDESIQTVLYFINRIIKYHRKSDNHLKYMNSKEINDNKFMIEKEDMVLDFEDYQYYNGMKLTNKINMSYKVGQNFSNIHSYELLFNKYMKDIDITDKNILDIGACYGDTSIFLATKTKQIVYSFEPVKKTYNFLLETIELNENKNIIPFNLGISNHIGNSQIYIPTYEGGIDLTSASISNTFNKENAIIENISLTTVDDFVKEKNIEVGFIKVDIEGEEQKFLEGAKNTIIKQRPYMVISIYHNESDFFDIKPIIESYNADYGFKIVKMIPYVGAYEIVLFCYPNNNRAEQSRAEQSSNV</sequence>
<dbReference type="Pfam" id="PF05050">
    <property type="entry name" value="Methyltransf_21"/>
    <property type="match status" value="1"/>
</dbReference>
<protein>
    <submittedName>
        <fullName evidence="2">FkbM family methyltransferase</fullName>
    </submittedName>
</protein>
<dbReference type="Gene3D" id="3.40.50.150">
    <property type="entry name" value="Vaccinia Virus protein VP39"/>
    <property type="match status" value="1"/>
</dbReference>
<dbReference type="PANTHER" id="PTHR34203:SF15">
    <property type="entry name" value="SLL1173 PROTEIN"/>
    <property type="match status" value="1"/>
</dbReference>
<evidence type="ECO:0000313" key="2">
    <source>
        <dbReference type="EMBL" id="TXJ12388.1"/>
    </source>
</evidence>